<evidence type="ECO:0000313" key="5">
    <source>
        <dbReference type="EMBL" id="SDL11514.1"/>
    </source>
</evidence>
<protein>
    <submittedName>
        <fullName evidence="5">Carbohydrate ABC transporter substrate-binding protein, CUT1 family</fullName>
    </submittedName>
</protein>
<dbReference type="InterPro" id="IPR006059">
    <property type="entry name" value="SBP"/>
</dbReference>
<evidence type="ECO:0000256" key="4">
    <source>
        <dbReference type="SAM" id="Phobius"/>
    </source>
</evidence>
<dbReference type="SUPFAM" id="SSF53850">
    <property type="entry name" value="Periplasmic binding protein-like II"/>
    <property type="match status" value="1"/>
</dbReference>
<dbReference type="Proteomes" id="UP000198718">
    <property type="component" value="Unassembled WGS sequence"/>
</dbReference>
<comment type="similarity">
    <text evidence="1">Belongs to the bacterial solute-binding protein 1 family.</text>
</comment>
<dbReference type="EMBL" id="FNFP01000008">
    <property type="protein sequence ID" value="SDL11514.1"/>
    <property type="molecule type" value="Genomic_DNA"/>
</dbReference>
<keyword evidence="4" id="KW-1133">Transmembrane helix</keyword>
<dbReference type="AlphaFoldDB" id="A0A1G9HFM8"/>
<evidence type="ECO:0000256" key="3">
    <source>
        <dbReference type="ARBA" id="ARBA00022729"/>
    </source>
</evidence>
<evidence type="ECO:0000313" key="6">
    <source>
        <dbReference type="Proteomes" id="UP000198718"/>
    </source>
</evidence>
<dbReference type="STRING" id="393762.SAMN05660472_02647"/>
<dbReference type="Gene3D" id="3.40.190.10">
    <property type="entry name" value="Periplasmic binding protein-like II"/>
    <property type="match status" value="1"/>
</dbReference>
<keyword evidence="4" id="KW-0812">Transmembrane</keyword>
<dbReference type="GO" id="GO:0015768">
    <property type="term" value="P:maltose transport"/>
    <property type="evidence" value="ECO:0007669"/>
    <property type="project" value="TreeGrafter"/>
</dbReference>
<accession>A0A1G9HFM8</accession>
<dbReference type="OrthoDB" id="9766758at2"/>
<dbReference type="GO" id="GO:0055052">
    <property type="term" value="C:ATP-binding cassette (ABC) transporter complex, substrate-binding subunit-containing"/>
    <property type="evidence" value="ECO:0007669"/>
    <property type="project" value="TreeGrafter"/>
</dbReference>
<keyword evidence="3" id="KW-0732">Signal</keyword>
<name>A0A1G9HFM8_9FIRM</name>
<evidence type="ECO:0000256" key="2">
    <source>
        <dbReference type="ARBA" id="ARBA00022448"/>
    </source>
</evidence>
<evidence type="ECO:0000256" key="1">
    <source>
        <dbReference type="ARBA" id="ARBA00008520"/>
    </source>
</evidence>
<dbReference type="PANTHER" id="PTHR30061">
    <property type="entry name" value="MALTOSE-BINDING PERIPLASMIC PROTEIN"/>
    <property type="match status" value="1"/>
</dbReference>
<proteinExistence type="inferred from homology"/>
<sequence>MRKAYKRLIRIFIYILLLVFIIGGPIYLLRFPPTKIDYNLDQSQQEWTGVISFWDYPRLDKKTGTSFQWIYEKIQEFEKKNPGVYVDFKPLDWEKGPIKVDTAVKMGQLPDIVPIGSDYSILSKDVLEPIDPYLTGEEINSFRESAIRGVSYKDRIWAMPWMMTSYTMVLNLDIFYERGVEPPVDGSWTYEEFVEKLQQLTYSSSPNGEIDHFGFHSFIQSGYYNIWGILLSDGGTVIDKNFNYSFSDKKALSGLQKVIDLKQKYEVTPPNFGENTSNAAWTSFYKEQKIAVYPVGTWALNALENLKNEGVGFEYDIATYPIGKEGVPITMNSGIGAYGISKQQDEKKLEMCVAFIKHLADEKYQKELNRLGVFPVKETVGNIYEGNPLMTTLYDNLDNVLIIPPHPHWNEIDKILQNEIRLGVLGKKNSEEVLKDAEEKIHIFLHSITK</sequence>
<dbReference type="RefSeq" id="WP_090554408.1">
    <property type="nucleotide sequence ID" value="NZ_FNFP01000008.1"/>
</dbReference>
<dbReference type="Pfam" id="PF13416">
    <property type="entry name" value="SBP_bac_8"/>
    <property type="match status" value="1"/>
</dbReference>
<keyword evidence="2" id="KW-0813">Transport</keyword>
<keyword evidence="4" id="KW-0472">Membrane</keyword>
<dbReference type="GO" id="GO:1901982">
    <property type="term" value="F:maltose binding"/>
    <property type="evidence" value="ECO:0007669"/>
    <property type="project" value="TreeGrafter"/>
</dbReference>
<gene>
    <name evidence="5" type="ORF">SAMN05660472_02647</name>
</gene>
<dbReference type="GO" id="GO:0042956">
    <property type="term" value="P:maltodextrin transmembrane transport"/>
    <property type="evidence" value="ECO:0007669"/>
    <property type="project" value="TreeGrafter"/>
</dbReference>
<organism evidence="5 6">
    <name type="scientific">Natronincola ferrireducens</name>
    <dbReference type="NCBI Taxonomy" id="393762"/>
    <lineage>
        <taxon>Bacteria</taxon>
        <taxon>Bacillati</taxon>
        <taxon>Bacillota</taxon>
        <taxon>Clostridia</taxon>
        <taxon>Peptostreptococcales</taxon>
        <taxon>Natronincolaceae</taxon>
        <taxon>Natronincola</taxon>
    </lineage>
</organism>
<keyword evidence="6" id="KW-1185">Reference proteome</keyword>
<dbReference type="PANTHER" id="PTHR30061:SF50">
    <property type="entry name" value="MALTOSE_MALTODEXTRIN-BINDING PERIPLASMIC PROTEIN"/>
    <property type="match status" value="1"/>
</dbReference>
<reference evidence="5 6" key="1">
    <citation type="submission" date="2016-10" db="EMBL/GenBank/DDBJ databases">
        <authorList>
            <person name="de Groot N.N."/>
        </authorList>
    </citation>
    <scope>NUCLEOTIDE SEQUENCE [LARGE SCALE GENOMIC DNA]</scope>
    <source>
        <strain evidence="5 6">DSM 18346</strain>
    </source>
</reference>
<feature type="transmembrane region" description="Helical" evidence="4">
    <location>
        <begin position="12"/>
        <end position="29"/>
    </location>
</feature>